<dbReference type="Proteomes" id="UP001595872">
    <property type="component" value="Unassembled WGS sequence"/>
</dbReference>
<keyword evidence="2" id="KW-0547">Nucleotide-binding</keyword>
<proteinExistence type="predicted"/>
<dbReference type="EMBL" id="JBHSIT010000003">
    <property type="protein sequence ID" value="MFC4908409.1"/>
    <property type="molecule type" value="Genomic_DNA"/>
</dbReference>
<organism evidence="2 3">
    <name type="scientific">Actinomadura gamaensis</name>
    <dbReference type="NCBI Taxonomy" id="1763541"/>
    <lineage>
        <taxon>Bacteria</taxon>
        <taxon>Bacillati</taxon>
        <taxon>Actinomycetota</taxon>
        <taxon>Actinomycetes</taxon>
        <taxon>Streptosporangiales</taxon>
        <taxon>Thermomonosporaceae</taxon>
        <taxon>Actinomadura</taxon>
    </lineage>
</organism>
<evidence type="ECO:0000313" key="3">
    <source>
        <dbReference type="Proteomes" id="UP001595872"/>
    </source>
</evidence>
<keyword evidence="3" id="KW-1185">Reference proteome</keyword>
<evidence type="ECO:0000313" key="2">
    <source>
        <dbReference type="EMBL" id="MFC4908409.1"/>
    </source>
</evidence>
<feature type="compositionally biased region" description="Low complexity" evidence="1">
    <location>
        <begin position="148"/>
        <end position="157"/>
    </location>
</feature>
<name>A0ABV9TWR4_9ACTN</name>
<dbReference type="GO" id="GO:0005524">
    <property type="term" value="F:ATP binding"/>
    <property type="evidence" value="ECO:0007669"/>
    <property type="project" value="UniProtKB-KW"/>
</dbReference>
<dbReference type="InterPro" id="IPR027417">
    <property type="entry name" value="P-loop_NTPase"/>
</dbReference>
<dbReference type="Gene3D" id="3.40.50.300">
    <property type="entry name" value="P-loop containing nucleotide triphosphate hydrolases"/>
    <property type="match status" value="1"/>
</dbReference>
<evidence type="ECO:0000256" key="1">
    <source>
        <dbReference type="SAM" id="MobiDB-lite"/>
    </source>
</evidence>
<reference evidence="3" key="1">
    <citation type="journal article" date="2019" name="Int. J. Syst. Evol. Microbiol.">
        <title>The Global Catalogue of Microorganisms (GCM) 10K type strain sequencing project: providing services to taxonomists for standard genome sequencing and annotation.</title>
        <authorList>
            <consortium name="The Broad Institute Genomics Platform"/>
            <consortium name="The Broad Institute Genome Sequencing Center for Infectious Disease"/>
            <person name="Wu L."/>
            <person name="Ma J."/>
        </authorList>
    </citation>
    <scope>NUCLEOTIDE SEQUENCE [LARGE SCALE GENOMIC DNA]</scope>
    <source>
        <strain evidence="3">KLKA75</strain>
    </source>
</reference>
<accession>A0ABV9TWR4</accession>
<feature type="compositionally biased region" description="Low complexity" evidence="1">
    <location>
        <begin position="119"/>
        <end position="137"/>
    </location>
</feature>
<feature type="region of interest" description="Disordered" evidence="1">
    <location>
        <begin position="116"/>
        <end position="166"/>
    </location>
</feature>
<dbReference type="SUPFAM" id="SSF52540">
    <property type="entry name" value="P-loop containing nucleoside triphosphate hydrolases"/>
    <property type="match status" value="1"/>
</dbReference>
<sequence length="558" mass="60717">MAVARPWKRPELPDRPILKKLNDQLHDLRLDAGLPSARFIRNRIGRDDQGCWIVNHQAVLDIFQNAEIPQLGRLELIVEALAESARLGDVSSEIDRFKRLWKLAFEETVAQAPMQGQINSTAPASAEAANSATSLSEGTEIQDDGDTDGPPLTGSTTNADTSTESDQSATHFDYAWESLKSLIIHSVQALWNDKDALEIFLGVVRRSENFAKLADAMEGMGERPANATYYGVKSKEFERGYSPAPLELSALHDCLDQNRVKRKWSFSEMEDRTGVPSSAWIRWSTRQELPERKALVAFASAARLQLDDRVLLLGLWDAAHDALQAQKIYESLPSSISFDAAWAMHDPVMQKMWALAGIGDDGSAAYGADLSSGLAPVFMVAGPSGSGRSTALVSIARALLASGTKLVLAAPKPSPLRELAERDGVISCFMQDDLKHDELKNILSVASLEEPIAIVIDDAEVLAECDAWHLLNGIVQHGFEEGLALVVGRDEDKIMPYGRWLGNAQKACRGLLLSPQKIGAGDLIGIKIGSSFVGSSVIPGRGWLHLGDGKLLAVTVPW</sequence>
<comment type="caution">
    <text evidence="2">The sequence shown here is derived from an EMBL/GenBank/DDBJ whole genome shotgun (WGS) entry which is preliminary data.</text>
</comment>
<dbReference type="RefSeq" id="WP_378254987.1">
    <property type="nucleotide sequence ID" value="NZ_JBHSIT010000003.1"/>
</dbReference>
<protein>
    <submittedName>
        <fullName evidence="2">ATP-binding protein</fullName>
    </submittedName>
</protein>
<keyword evidence="2" id="KW-0067">ATP-binding</keyword>
<gene>
    <name evidence="2" type="ORF">ACFPCY_13835</name>
</gene>